<dbReference type="Pfam" id="PF02630">
    <property type="entry name" value="SCO1-SenC"/>
    <property type="match status" value="1"/>
</dbReference>
<evidence type="ECO:0000256" key="3">
    <source>
        <dbReference type="PIRSR" id="PIRSR603782-2"/>
    </source>
</evidence>
<dbReference type="EMBL" id="QGGB01000002">
    <property type="protein sequence ID" value="PWN07995.1"/>
    <property type="molecule type" value="Genomic_DNA"/>
</dbReference>
<keyword evidence="2" id="KW-0479">Metal-binding</keyword>
<evidence type="ECO:0000313" key="5">
    <source>
        <dbReference type="EMBL" id="PWN07995.1"/>
    </source>
</evidence>
<evidence type="ECO:0000313" key="6">
    <source>
        <dbReference type="Proteomes" id="UP000245533"/>
    </source>
</evidence>
<dbReference type="OrthoDB" id="1523860at2"/>
<dbReference type="PANTHER" id="PTHR12151:SF25">
    <property type="entry name" value="LINALOOL DEHYDRATASE_ISOMERASE DOMAIN-CONTAINING PROTEIN"/>
    <property type="match status" value="1"/>
</dbReference>
<protein>
    <submittedName>
        <fullName evidence="5">SCO family protein</fullName>
    </submittedName>
</protein>
<dbReference type="GO" id="GO:0046872">
    <property type="term" value="F:metal ion binding"/>
    <property type="evidence" value="ECO:0007669"/>
    <property type="project" value="UniProtKB-KW"/>
</dbReference>
<keyword evidence="3" id="KW-1015">Disulfide bond</keyword>
<reference evidence="5 6" key="1">
    <citation type="submission" date="2018-05" db="EMBL/GenBank/DDBJ databases">
        <title>Rhodohalobacter halophilus gen. nov., sp. nov., a moderately halophilic member of the family Balneolaceae.</title>
        <authorList>
            <person name="Liu Z.-W."/>
        </authorList>
    </citation>
    <scope>NUCLEOTIDE SEQUENCE [LARGE SCALE GENOMIC DNA]</scope>
    <source>
        <strain evidence="5 6">8A47</strain>
    </source>
</reference>
<dbReference type="PANTHER" id="PTHR12151">
    <property type="entry name" value="ELECTRON TRANSPORT PROTIN SCO1/SENC FAMILY MEMBER"/>
    <property type="match status" value="1"/>
</dbReference>
<dbReference type="AlphaFoldDB" id="A0A316TXH2"/>
<feature type="binding site" evidence="2">
    <location>
        <position position="81"/>
    </location>
    <ligand>
        <name>Cu cation</name>
        <dbReference type="ChEBI" id="CHEBI:23378"/>
    </ligand>
</feature>
<dbReference type="RefSeq" id="WP_109644684.1">
    <property type="nucleotide sequence ID" value="NZ_QGGB01000002.1"/>
</dbReference>
<feature type="chain" id="PRO_5016430391" evidence="4">
    <location>
        <begin position="22"/>
        <end position="221"/>
    </location>
</feature>
<feature type="disulfide bond" description="Redox-active" evidence="3">
    <location>
        <begin position="81"/>
        <end position="85"/>
    </location>
</feature>
<evidence type="ECO:0000256" key="4">
    <source>
        <dbReference type="SAM" id="SignalP"/>
    </source>
</evidence>
<accession>A0A316TXH2</accession>
<feature type="signal peptide" evidence="4">
    <location>
        <begin position="1"/>
        <end position="21"/>
    </location>
</feature>
<organism evidence="5 6">
    <name type="scientific">Rhodohalobacter mucosus</name>
    <dbReference type="NCBI Taxonomy" id="2079485"/>
    <lineage>
        <taxon>Bacteria</taxon>
        <taxon>Pseudomonadati</taxon>
        <taxon>Balneolota</taxon>
        <taxon>Balneolia</taxon>
        <taxon>Balneolales</taxon>
        <taxon>Balneolaceae</taxon>
        <taxon>Rhodohalobacter</taxon>
    </lineage>
</organism>
<name>A0A316TXH2_9BACT</name>
<feature type="binding site" evidence="2">
    <location>
        <position position="85"/>
    </location>
    <ligand>
        <name>Cu cation</name>
        <dbReference type="ChEBI" id="CHEBI:23378"/>
    </ligand>
</feature>
<sequence length="221" mass="25209">MKTMIKIFTALLLLAMLPSLAYTQHHHGNHSNSNALDAMDIQTDYSVYHSTAVWTSHRNEEIRLSEFAGKPVIVVMVYGNCTQVCPILVRDAKRVFEGVDEELQSEVRVAVVTFDPENDTPERWMEYAEQYELNIPQWHFLTGSQAHIRELAMLLGVEYIRKSDGHFAHSNLVSILDEKGAIAERMIGLNQPVDAAVTSIESRLRKEMTTSNEFTNQHNHR</sequence>
<dbReference type="SUPFAM" id="SSF52833">
    <property type="entry name" value="Thioredoxin-like"/>
    <property type="match status" value="1"/>
</dbReference>
<proteinExistence type="inferred from homology"/>
<evidence type="ECO:0000256" key="1">
    <source>
        <dbReference type="ARBA" id="ARBA00010996"/>
    </source>
</evidence>
<keyword evidence="2" id="KW-0186">Copper</keyword>
<dbReference type="CDD" id="cd02968">
    <property type="entry name" value="SCO"/>
    <property type="match status" value="1"/>
</dbReference>
<dbReference type="Proteomes" id="UP000245533">
    <property type="component" value="Unassembled WGS sequence"/>
</dbReference>
<keyword evidence="6" id="KW-1185">Reference proteome</keyword>
<evidence type="ECO:0000256" key="2">
    <source>
        <dbReference type="PIRSR" id="PIRSR603782-1"/>
    </source>
</evidence>
<comment type="caution">
    <text evidence="5">The sequence shown here is derived from an EMBL/GenBank/DDBJ whole genome shotgun (WGS) entry which is preliminary data.</text>
</comment>
<feature type="binding site" evidence="2">
    <location>
        <position position="169"/>
    </location>
    <ligand>
        <name>Cu cation</name>
        <dbReference type="ChEBI" id="CHEBI:23378"/>
    </ligand>
</feature>
<gene>
    <name evidence="5" type="ORF">DDZ15_03005</name>
</gene>
<dbReference type="InterPro" id="IPR036249">
    <property type="entry name" value="Thioredoxin-like_sf"/>
</dbReference>
<comment type="similarity">
    <text evidence="1">Belongs to the SCO1/2 family.</text>
</comment>
<dbReference type="Gene3D" id="3.40.30.10">
    <property type="entry name" value="Glutaredoxin"/>
    <property type="match status" value="1"/>
</dbReference>
<dbReference type="InterPro" id="IPR003782">
    <property type="entry name" value="SCO1/SenC"/>
</dbReference>
<keyword evidence="4" id="KW-0732">Signal</keyword>